<protein>
    <submittedName>
        <fullName evidence="3">Membrane protein</fullName>
    </submittedName>
</protein>
<keyword evidence="2" id="KW-0472">Membrane</keyword>
<dbReference type="EMBL" id="AP021888">
    <property type="protein sequence ID" value="BBP43751.1"/>
    <property type="molecule type" value="Genomic_DNA"/>
</dbReference>
<evidence type="ECO:0000256" key="2">
    <source>
        <dbReference type="SAM" id="Phobius"/>
    </source>
</evidence>
<evidence type="ECO:0000256" key="1">
    <source>
        <dbReference type="SAM" id="MobiDB-lite"/>
    </source>
</evidence>
<dbReference type="AlphaFoldDB" id="A0A6F8PNQ1"/>
<organism evidence="3 4">
    <name type="scientific">Thiosulfativibrio zosterae</name>
    <dbReference type="NCBI Taxonomy" id="2675053"/>
    <lineage>
        <taxon>Bacteria</taxon>
        <taxon>Pseudomonadati</taxon>
        <taxon>Pseudomonadota</taxon>
        <taxon>Gammaproteobacteria</taxon>
        <taxon>Thiotrichales</taxon>
        <taxon>Piscirickettsiaceae</taxon>
        <taxon>Thiosulfativibrio</taxon>
    </lineage>
</organism>
<evidence type="ECO:0000313" key="3">
    <source>
        <dbReference type="EMBL" id="BBP43751.1"/>
    </source>
</evidence>
<reference evidence="4" key="1">
    <citation type="submission" date="2019-11" db="EMBL/GenBank/DDBJ databases">
        <title>Isolation and characterization of two novel species in the genus Thiomicrorhabdus.</title>
        <authorList>
            <person name="Mochizuki J."/>
            <person name="Kojima H."/>
            <person name="Fukui M."/>
        </authorList>
    </citation>
    <scope>NUCLEOTIDE SEQUENCE [LARGE SCALE GENOMIC DNA]</scope>
    <source>
        <strain evidence="4">AkT22</strain>
    </source>
</reference>
<dbReference type="KEGG" id="tzo:THMIRHAT_14970"/>
<keyword evidence="2" id="KW-0812">Transmembrane</keyword>
<accession>A0A6F8PNQ1</accession>
<keyword evidence="4" id="KW-1185">Reference proteome</keyword>
<feature type="transmembrane region" description="Helical" evidence="2">
    <location>
        <begin position="7"/>
        <end position="32"/>
    </location>
</feature>
<feature type="region of interest" description="Disordered" evidence="1">
    <location>
        <begin position="211"/>
        <end position="238"/>
    </location>
</feature>
<feature type="transmembrane region" description="Helical" evidence="2">
    <location>
        <begin position="52"/>
        <end position="76"/>
    </location>
</feature>
<dbReference type="PANTHER" id="PTHR31876">
    <property type="entry name" value="COV-LIKE PROTEIN 1"/>
    <property type="match status" value="1"/>
</dbReference>
<name>A0A6F8PNQ1_9GAMM</name>
<keyword evidence="2" id="KW-1133">Transmembrane helix</keyword>
<dbReference type="InterPro" id="IPR007462">
    <property type="entry name" value="COV1-like"/>
</dbReference>
<dbReference type="Proteomes" id="UP000501466">
    <property type="component" value="Chromosome"/>
</dbReference>
<dbReference type="RefSeq" id="WP_173291526.1">
    <property type="nucleotide sequence ID" value="NZ_AP021888.1"/>
</dbReference>
<sequence>MGLIKRYLIAGLLVWLPLGVTIAALIFLINLFDQSLLLLPPQYRPDALLGVHVPGFGILLSLALILITGMLVANFLGGKIVGLWEGLLSRIPLVRSIYTAVKQIAEALFGNGSQTFQKVYLIQYPRQGLWTLAFQTSLQQGEAQRKTGLNEVVNMFVPTTPNPTSGFFLMASKNEIIELDMSVDSALKMVISGGVVVPLEKHKQMQKIEQATALQSDAVAPQAGHAAESSEPPAKETH</sequence>
<evidence type="ECO:0000313" key="4">
    <source>
        <dbReference type="Proteomes" id="UP000501466"/>
    </source>
</evidence>
<gene>
    <name evidence="3" type="ORF">THMIRHAT_14970</name>
</gene>
<proteinExistence type="predicted"/>
<dbReference type="PANTHER" id="PTHR31876:SF26">
    <property type="entry name" value="PROTEIN LIKE COV 2"/>
    <property type="match status" value="1"/>
</dbReference>
<dbReference type="Pfam" id="PF04367">
    <property type="entry name" value="DUF502"/>
    <property type="match status" value="1"/>
</dbReference>